<keyword evidence="6 10" id="KW-0812">Transmembrane</keyword>
<evidence type="ECO:0000256" key="4">
    <source>
        <dbReference type="ARBA" id="ARBA00022475"/>
    </source>
</evidence>
<evidence type="ECO:0000256" key="1">
    <source>
        <dbReference type="ARBA" id="ARBA00004377"/>
    </source>
</evidence>
<evidence type="ECO:0000259" key="12">
    <source>
        <dbReference type="Pfam" id="PF12693"/>
    </source>
</evidence>
<evidence type="ECO:0000313" key="13">
    <source>
        <dbReference type="EMBL" id="MBK4736441.1"/>
    </source>
</evidence>
<evidence type="ECO:0000256" key="6">
    <source>
        <dbReference type="ARBA" id="ARBA00022692"/>
    </source>
</evidence>
<gene>
    <name evidence="13" type="ORF">JJB74_17600</name>
</gene>
<evidence type="ECO:0000256" key="9">
    <source>
        <dbReference type="ARBA" id="ARBA00023136"/>
    </source>
</evidence>
<dbReference type="Pfam" id="PF05134">
    <property type="entry name" value="T2SSL"/>
    <property type="match status" value="1"/>
</dbReference>
<dbReference type="Proteomes" id="UP000622890">
    <property type="component" value="Unassembled WGS sequence"/>
</dbReference>
<dbReference type="PIRSF" id="PIRSF015761">
    <property type="entry name" value="Protein_L"/>
    <property type="match status" value="1"/>
</dbReference>
<evidence type="ECO:0000256" key="3">
    <source>
        <dbReference type="ARBA" id="ARBA00022448"/>
    </source>
</evidence>
<dbReference type="GO" id="GO:0015628">
    <property type="term" value="P:protein secretion by the type II secretion system"/>
    <property type="evidence" value="ECO:0007669"/>
    <property type="project" value="InterPro"/>
</dbReference>
<evidence type="ECO:0000259" key="11">
    <source>
        <dbReference type="Pfam" id="PF05134"/>
    </source>
</evidence>
<comment type="caution">
    <text evidence="13">The sequence shown here is derived from an EMBL/GenBank/DDBJ whole genome shotgun (WGS) entry which is preliminary data.</text>
</comment>
<reference evidence="13" key="1">
    <citation type="submission" date="2021-01" db="EMBL/GenBank/DDBJ databases">
        <title>Genome sequence of strain Noviherbaspirillum sp. DKR-6.</title>
        <authorList>
            <person name="Chaudhary D.K."/>
        </authorList>
    </citation>
    <scope>NUCLEOTIDE SEQUENCE</scope>
    <source>
        <strain evidence="13">DKR-6</strain>
    </source>
</reference>
<evidence type="ECO:0000256" key="2">
    <source>
        <dbReference type="ARBA" id="ARBA00005318"/>
    </source>
</evidence>
<dbReference type="InterPro" id="IPR024230">
    <property type="entry name" value="GspL_cyto_dom"/>
</dbReference>
<accession>A0A934STE1</accession>
<evidence type="ECO:0000256" key="10">
    <source>
        <dbReference type="SAM" id="Phobius"/>
    </source>
</evidence>
<comment type="similarity">
    <text evidence="2">Belongs to the GSP L family.</text>
</comment>
<evidence type="ECO:0000256" key="7">
    <source>
        <dbReference type="ARBA" id="ARBA00022927"/>
    </source>
</evidence>
<keyword evidence="3" id="KW-0813">Transport</keyword>
<name>A0A934STE1_9BURK</name>
<dbReference type="InterPro" id="IPR007812">
    <property type="entry name" value="T2SS_protein-GspL"/>
</dbReference>
<dbReference type="EMBL" id="JAEPBG010000007">
    <property type="protein sequence ID" value="MBK4736441.1"/>
    <property type="molecule type" value="Genomic_DNA"/>
</dbReference>
<dbReference type="InterPro" id="IPR025691">
    <property type="entry name" value="GspL_pp_dom"/>
</dbReference>
<keyword evidence="8 10" id="KW-1133">Transmembrane helix</keyword>
<evidence type="ECO:0000256" key="8">
    <source>
        <dbReference type="ARBA" id="ARBA00022989"/>
    </source>
</evidence>
<dbReference type="GO" id="GO:0009276">
    <property type="term" value="C:Gram-negative-bacterium-type cell wall"/>
    <property type="evidence" value="ECO:0007669"/>
    <property type="project" value="InterPro"/>
</dbReference>
<sequence>MSTLYLRLPSRAAFDSTAQWEAMGCPYALADGPGAIRQQGVAALAQLSALAARAGRVVMLVAASDVTLLRVNLPPMSAARQRAALPNLVEEELITDPAECVVVGGALADGLRTVAVTQRAWLERMARIVLGSGHARIAAVPAQMCLPAPNDHVHGAVLEQDADIEIALRTAQQEGVGLPLLPDQFSTAAREAIEAALTMAGDKPLQLAVPQERLAAYQAAVAELGAAEHVTLTTDAWGPWVAGAMTAGIDLATGLGAALAPKMNWRPWRWPLVLAALLLLVNIVPLNIEWLRAKREYDTLRASMTQIYRSAFPNETVVVDPIAQMRQKIAAGRRNAGQAGPEDFTALAAAFGEAWSAAAGGNAPTIAGLEYRDRGLTIKLRPDAQVPFDKVKAALSGRALELTAAPEQPGVVVWQLRSAK</sequence>
<keyword evidence="7" id="KW-0653">Protein transport</keyword>
<evidence type="ECO:0000313" key="14">
    <source>
        <dbReference type="Proteomes" id="UP000622890"/>
    </source>
</evidence>
<organism evidence="13 14">
    <name type="scientific">Noviherbaspirillum pedocola</name>
    <dbReference type="NCBI Taxonomy" id="2801341"/>
    <lineage>
        <taxon>Bacteria</taxon>
        <taxon>Pseudomonadati</taxon>
        <taxon>Pseudomonadota</taxon>
        <taxon>Betaproteobacteria</taxon>
        <taxon>Burkholderiales</taxon>
        <taxon>Oxalobacteraceae</taxon>
        <taxon>Noviherbaspirillum</taxon>
    </lineage>
</organism>
<protein>
    <submittedName>
        <fullName evidence="13">General secretion pathway protein GspL</fullName>
    </submittedName>
</protein>
<dbReference type="AlphaFoldDB" id="A0A934STE1"/>
<keyword evidence="9 10" id="KW-0472">Membrane</keyword>
<feature type="transmembrane region" description="Helical" evidence="10">
    <location>
        <begin position="268"/>
        <end position="288"/>
    </location>
</feature>
<keyword evidence="4" id="KW-1003">Cell membrane</keyword>
<dbReference type="Gene3D" id="3.30.420.380">
    <property type="match status" value="1"/>
</dbReference>
<dbReference type="Pfam" id="PF12693">
    <property type="entry name" value="GspL_C"/>
    <property type="match status" value="1"/>
</dbReference>
<feature type="domain" description="GspL periplasmic" evidence="12">
    <location>
        <begin position="264"/>
        <end position="403"/>
    </location>
</feature>
<proteinExistence type="inferred from homology"/>
<dbReference type="InterPro" id="IPR043129">
    <property type="entry name" value="ATPase_NBD"/>
</dbReference>
<keyword evidence="5" id="KW-0997">Cell inner membrane</keyword>
<dbReference type="GO" id="GO:0015627">
    <property type="term" value="C:type II protein secretion system complex"/>
    <property type="evidence" value="ECO:0007669"/>
    <property type="project" value="InterPro"/>
</dbReference>
<comment type="subcellular location">
    <subcellularLocation>
        <location evidence="1">Cell inner membrane</location>
        <topology evidence="1">Single-pass membrane protein</topology>
    </subcellularLocation>
</comment>
<keyword evidence="14" id="KW-1185">Reference proteome</keyword>
<feature type="domain" description="GspL cytoplasmic actin-ATPase-like" evidence="11">
    <location>
        <begin position="35"/>
        <end position="161"/>
    </location>
</feature>
<dbReference type="RefSeq" id="WP_200593889.1">
    <property type="nucleotide sequence ID" value="NZ_JAEPBG010000007.1"/>
</dbReference>
<dbReference type="SUPFAM" id="SSF53067">
    <property type="entry name" value="Actin-like ATPase domain"/>
    <property type="match status" value="1"/>
</dbReference>
<dbReference type="NCBIfam" id="TIGR01709">
    <property type="entry name" value="typeII_sec_gspL"/>
    <property type="match status" value="1"/>
</dbReference>
<evidence type="ECO:0000256" key="5">
    <source>
        <dbReference type="ARBA" id="ARBA00022519"/>
    </source>
</evidence>
<dbReference type="GO" id="GO:0005886">
    <property type="term" value="C:plasma membrane"/>
    <property type="evidence" value="ECO:0007669"/>
    <property type="project" value="UniProtKB-SubCell"/>
</dbReference>